<comment type="caution">
    <text evidence="2">The sequence shown here is derived from an EMBL/GenBank/DDBJ whole genome shotgun (WGS) entry which is preliminary data.</text>
</comment>
<sequence>MMNTIHTRQRSASHGSLHNAYKDSSYRAHGRLASTTSTSKSASQRRPLRSVNENAALLRSPGPLESMLKKTTETGDIGLFTIRGGMPPPTYHHPPRPRPHAVDAAMIPGPSVRMYDDGRVQDEHRQLRSYRDTTSEIISLYGSDNNQQYWLSSDPPTADDGHRSYSLTTCSSQHIPSQKSSGTLQSLSSGGYGSLRRSRSPFPYPTRLKRPGIRTPSQSMMDNDYGRMGELNRVSQVCQLYHHVGRPRRPPPLSLRAEASRSTSLPSRASPGPYQLGPGRTRTPSSSISGRSRPYDRHRGSSADYSPRSASLTSIVEMYQRPATASSTVPAIRHGGSLYYDYTEEFEKPASLVPRTDLQAPLCPVPQRAGDGSRPMVLREDSQTHLETTPPGLGRGHGVPARTDRGLPTPFQGPDAEAHHRDGRSMDEALASAGPLSSRRHAATVSDSTGPLATIEKRSTAMGSELCESNYAPACRPELDCAEDQEKQSRGTWLLSGSFTTEANASQDQRCSAKARNTLDPALSEFASLFSSFDRLAKSPFSQGDEESSTARVIYRPTSNGGIGGDGDDDDDDVVDGDDGDDRAQNVDDNEGQGDQAQDEDKVKLGGFPSLLGRRPSLQLFNKLAAEDHARKRRHRRNAAALRINTTGLSAVGERRQQLSPPKEELTIICPEPISPARQLKVTKSIPQLMKALPPLPSEACRDGCEKPPNAFSDEDPSWNTHEAGRMSPPKLKVRVKASLSPSVVSDMDSAYSGERERQGPKPRLKIKVSRSRLGQAQSGLQQANRLKQCNSLADLAVRRTETETDADGRRNSSTGWEGHADRAESLDSPRPSDQFNIPYPPCPEKSQLLPRRSTSSGKAHSFAWEVGPVERRGLRQKLSMFRLRITGGAAKESESASGMDSKGAVVAASEAAQVLADSCDQVRGRAISSTRSDRVGGRVKRWASGAKQAVRLYVRRRLDRSSRMSG</sequence>
<protein>
    <submittedName>
        <fullName evidence="2">Uncharacterized protein</fullName>
    </submittedName>
</protein>
<evidence type="ECO:0000313" key="2">
    <source>
        <dbReference type="EMBL" id="PHH73991.1"/>
    </source>
</evidence>
<dbReference type="OrthoDB" id="4156126at2759"/>
<evidence type="ECO:0000313" key="3">
    <source>
        <dbReference type="Proteomes" id="UP000226431"/>
    </source>
</evidence>
<feature type="compositionally biased region" description="Basic and acidic residues" evidence="1">
    <location>
        <begin position="819"/>
        <end position="828"/>
    </location>
</feature>
<gene>
    <name evidence="2" type="ORF">CDD80_3433</name>
</gene>
<accession>A0A2C5Z485</accession>
<feature type="compositionally biased region" description="Low complexity" evidence="1">
    <location>
        <begin position="33"/>
        <end position="42"/>
    </location>
</feature>
<evidence type="ECO:0000256" key="1">
    <source>
        <dbReference type="SAM" id="MobiDB-lite"/>
    </source>
</evidence>
<dbReference type="STRING" id="2004952.A0A2C5Z485"/>
<dbReference type="Proteomes" id="UP000226431">
    <property type="component" value="Unassembled WGS sequence"/>
</dbReference>
<reference evidence="2 3" key="1">
    <citation type="submission" date="2017-06" db="EMBL/GenBank/DDBJ databases">
        <title>Ant-infecting Ophiocordyceps genomes reveal a high diversity of potential behavioral manipulation genes and a possible major role for enterotoxins.</title>
        <authorList>
            <person name="De Bekker C."/>
            <person name="Evans H.C."/>
            <person name="Brachmann A."/>
            <person name="Hughes D.P."/>
        </authorList>
    </citation>
    <scope>NUCLEOTIDE SEQUENCE [LARGE SCALE GENOMIC DNA]</scope>
    <source>
        <strain evidence="2 3">Map16</strain>
    </source>
</reference>
<dbReference type="AlphaFoldDB" id="A0A2C5Z485"/>
<feature type="compositionally biased region" description="Low complexity" evidence="1">
    <location>
        <begin position="180"/>
        <end position="189"/>
    </location>
</feature>
<feature type="region of interest" description="Disordered" evidence="1">
    <location>
        <begin position="149"/>
        <end position="220"/>
    </location>
</feature>
<proteinExistence type="predicted"/>
<organism evidence="2 3">
    <name type="scientific">Ophiocordyceps camponoti-rufipedis</name>
    <dbReference type="NCBI Taxonomy" id="2004952"/>
    <lineage>
        <taxon>Eukaryota</taxon>
        <taxon>Fungi</taxon>
        <taxon>Dikarya</taxon>
        <taxon>Ascomycota</taxon>
        <taxon>Pezizomycotina</taxon>
        <taxon>Sordariomycetes</taxon>
        <taxon>Hypocreomycetidae</taxon>
        <taxon>Hypocreales</taxon>
        <taxon>Ophiocordycipitaceae</taxon>
        <taxon>Ophiocordyceps</taxon>
    </lineage>
</organism>
<feature type="region of interest" description="Disordered" evidence="1">
    <location>
        <begin position="708"/>
        <end position="727"/>
    </location>
</feature>
<feature type="region of interest" description="Disordered" evidence="1">
    <location>
        <begin position="25"/>
        <end position="55"/>
    </location>
</feature>
<feature type="region of interest" description="Disordered" evidence="1">
    <location>
        <begin position="738"/>
        <end position="769"/>
    </location>
</feature>
<feature type="compositionally biased region" description="Basic and acidic residues" evidence="1">
    <location>
        <begin position="416"/>
        <end position="427"/>
    </location>
</feature>
<feature type="region of interest" description="Disordered" evidence="1">
    <location>
        <begin position="799"/>
        <end position="834"/>
    </location>
</feature>
<feature type="region of interest" description="Disordered" evidence="1">
    <location>
        <begin position="385"/>
        <end position="450"/>
    </location>
</feature>
<feature type="region of interest" description="Disordered" evidence="1">
    <location>
        <begin position="244"/>
        <end position="309"/>
    </location>
</feature>
<feature type="region of interest" description="Disordered" evidence="1">
    <location>
        <begin position="539"/>
        <end position="602"/>
    </location>
</feature>
<dbReference type="EMBL" id="NJES01000304">
    <property type="protein sequence ID" value="PHH73991.1"/>
    <property type="molecule type" value="Genomic_DNA"/>
</dbReference>
<keyword evidence="3" id="KW-1185">Reference proteome</keyword>
<name>A0A2C5Z485_9HYPO</name>
<feature type="compositionally biased region" description="Acidic residues" evidence="1">
    <location>
        <begin position="566"/>
        <end position="581"/>
    </location>
</feature>
<feature type="compositionally biased region" description="Basic and acidic residues" evidence="1">
    <location>
        <begin position="799"/>
        <end position="811"/>
    </location>
</feature>
<feature type="compositionally biased region" description="Polar residues" evidence="1">
    <location>
        <begin position="165"/>
        <end position="179"/>
    </location>
</feature>